<organism evidence="1 2">
    <name type="scientific">Polyplosphaeria fusca</name>
    <dbReference type="NCBI Taxonomy" id="682080"/>
    <lineage>
        <taxon>Eukaryota</taxon>
        <taxon>Fungi</taxon>
        <taxon>Dikarya</taxon>
        <taxon>Ascomycota</taxon>
        <taxon>Pezizomycotina</taxon>
        <taxon>Dothideomycetes</taxon>
        <taxon>Pleosporomycetidae</taxon>
        <taxon>Pleosporales</taxon>
        <taxon>Tetraplosphaeriaceae</taxon>
        <taxon>Polyplosphaeria</taxon>
    </lineage>
</organism>
<dbReference type="AlphaFoldDB" id="A0A9P4VAD8"/>
<proteinExistence type="predicted"/>
<sequence length="458" mass="52846">MDSPKNLSVPLRVTATAEDVPQLDRVDVAPHDLNKSKRSGPCLKCQLRNWPCSRELGYITPCDVCYWDPGFEEIEYDRDASQCDHPGELTIDLDPAFEKVMQVHHGNWALQFRGTVLRIEFNYAKLGDDVFAKHAMADLDFFIYAKDESEPVKPMDVYDVYYRIPDGERPVKLKACQAFLDQFSTLDRRWGGLYDSLTEEMIAHAAEYQKHISLLDNCPLDQDETWIILLALRCLIASHDLSQLNDMISRDFTTGTIFDQFDDGNFEIYQECKLRNVWRAATYSLDPMVSLSVCDYGEWRYGESPMEDLNPESTMCSLLKRTFNAAESLLLHGRPKDWPTVFYTLYLLQMVHWDLSTCGDWTSAISSITDAVQKALQKLTQLYLLCCGDLHPFSENLDIDWYSLLVGSEEHPIYTEHYSFQHSGWSDYLFDLDDDVPIIECSSEFLKYLDSYTFGFTI</sequence>
<dbReference type="EMBL" id="ML996097">
    <property type="protein sequence ID" value="KAF2741540.1"/>
    <property type="molecule type" value="Genomic_DNA"/>
</dbReference>
<evidence type="ECO:0000313" key="1">
    <source>
        <dbReference type="EMBL" id="KAF2741540.1"/>
    </source>
</evidence>
<accession>A0A9P4VAD8</accession>
<protein>
    <submittedName>
        <fullName evidence="1">Uncharacterized protein</fullName>
    </submittedName>
</protein>
<dbReference type="Proteomes" id="UP000799444">
    <property type="component" value="Unassembled WGS sequence"/>
</dbReference>
<comment type="caution">
    <text evidence="1">The sequence shown here is derived from an EMBL/GenBank/DDBJ whole genome shotgun (WGS) entry which is preliminary data.</text>
</comment>
<keyword evidence="2" id="KW-1185">Reference proteome</keyword>
<gene>
    <name evidence="1" type="ORF">EJ04DRAFT_6053</name>
</gene>
<evidence type="ECO:0000313" key="2">
    <source>
        <dbReference type="Proteomes" id="UP000799444"/>
    </source>
</evidence>
<reference evidence="1" key="1">
    <citation type="journal article" date="2020" name="Stud. Mycol.">
        <title>101 Dothideomycetes genomes: a test case for predicting lifestyles and emergence of pathogens.</title>
        <authorList>
            <person name="Haridas S."/>
            <person name="Albert R."/>
            <person name="Binder M."/>
            <person name="Bloem J."/>
            <person name="Labutti K."/>
            <person name="Salamov A."/>
            <person name="Andreopoulos B."/>
            <person name="Baker S."/>
            <person name="Barry K."/>
            <person name="Bills G."/>
            <person name="Bluhm B."/>
            <person name="Cannon C."/>
            <person name="Castanera R."/>
            <person name="Culley D."/>
            <person name="Daum C."/>
            <person name="Ezra D."/>
            <person name="Gonzalez J."/>
            <person name="Henrissat B."/>
            <person name="Kuo A."/>
            <person name="Liang C."/>
            <person name="Lipzen A."/>
            <person name="Lutzoni F."/>
            <person name="Magnuson J."/>
            <person name="Mondo S."/>
            <person name="Nolan M."/>
            <person name="Ohm R."/>
            <person name="Pangilinan J."/>
            <person name="Park H.-J."/>
            <person name="Ramirez L."/>
            <person name="Alfaro M."/>
            <person name="Sun H."/>
            <person name="Tritt A."/>
            <person name="Yoshinaga Y."/>
            <person name="Zwiers L.-H."/>
            <person name="Turgeon B."/>
            <person name="Goodwin S."/>
            <person name="Spatafora J."/>
            <person name="Crous P."/>
            <person name="Grigoriev I."/>
        </authorList>
    </citation>
    <scope>NUCLEOTIDE SEQUENCE</scope>
    <source>
        <strain evidence="1">CBS 125425</strain>
    </source>
</reference>
<name>A0A9P4VAD8_9PLEO</name>
<dbReference type="OrthoDB" id="3795311at2759"/>